<protein>
    <recommendedName>
        <fullName evidence="3">DUF3386 domain-containing protein</fullName>
    </recommendedName>
</protein>
<dbReference type="Proteomes" id="UP000218418">
    <property type="component" value="Chromosome"/>
</dbReference>
<dbReference type="OrthoDB" id="447919at2"/>
<dbReference type="InterPro" id="IPR021809">
    <property type="entry name" value="DUF3386"/>
</dbReference>
<dbReference type="EMBL" id="AP018227">
    <property type="protein sequence ID" value="BAY80871.1"/>
    <property type="molecule type" value="Genomic_DNA"/>
</dbReference>
<dbReference type="Pfam" id="PF11866">
    <property type="entry name" value="DUF3386"/>
    <property type="match status" value="1"/>
</dbReference>
<reference evidence="1 2" key="1">
    <citation type="submission" date="2017-06" db="EMBL/GenBank/DDBJ databases">
        <title>Genome sequencing of cyanobaciteial culture collection at National Institute for Environmental Studies (NIES).</title>
        <authorList>
            <person name="Hirose Y."/>
            <person name="Shimura Y."/>
            <person name="Fujisawa T."/>
            <person name="Nakamura Y."/>
            <person name="Kawachi M."/>
        </authorList>
    </citation>
    <scope>NUCLEOTIDE SEQUENCE [LARGE SCALE GENOMIC DNA]</scope>
    <source>
        <strain evidence="1 2">NIES-267</strain>
    </source>
</reference>
<dbReference type="AlphaFoldDB" id="A0A1Z4LI18"/>
<sequence length="214" mass="24612">MTVAQISARQLLRAAYENRYTWDKNFPGYTADVTYKYDGKEFKGKVRVNSNLKAEVFDIEDEQAKEAINNQLWEIAIHRIRREFEDSHKENTFTCGDTDESGAVEVLVGGKSTGDKYKIRDKEVVLVHRHIHGIVVTINTFSTHDTGEGYLAHRYDSVYHDPKTNEQKGGKSDFEDKYQKVGDYSILNERIITTEVEGKPMTMEFIFSNIQMLG</sequence>
<gene>
    <name evidence="1" type="ORF">NIES267_03360</name>
</gene>
<keyword evidence="2" id="KW-1185">Reference proteome</keyword>
<proteinExistence type="predicted"/>
<organism evidence="1 2">
    <name type="scientific">Calothrix parasitica NIES-267</name>
    <dbReference type="NCBI Taxonomy" id="1973488"/>
    <lineage>
        <taxon>Bacteria</taxon>
        <taxon>Bacillati</taxon>
        <taxon>Cyanobacteriota</taxon>
        <taxon>Cyanophyceae</taxon>
        <taxon>Nostocales</taxon>
        <taxon>Calotrichaceae</taxon>
        <taxon>Calothrix</taxon>
    </lineage>
</organism>
<name>A0A1Z4LI18_9CYAN</name>
<evidence type="ECO:0008006" key="3">
    <source>
        <dbReference type="Google" id="ProtNLM"/>
    </source>
</evidence>
<accession>A0A1Z4LI18</accession>
<evidence type="ECO:0000313" key="1">
    <source>
        <dbReference type="EMBL" id="BAY80871.1"/>
    </source>
</evidence>
<evidence type="ECO:0000313" key="2">
    <source>
        <dbReference type="Proteomes" id="UP000218418"/>
    </source>
</evidence>